<keyword evidence="2" id="KW-1185">Reference proteome</keyword>
<protein>
    <recommendedName>
        <fullName evidence="3">F-box domain-containing protein</fullName>
    </recommendedName>
</protein>
<dbReference type="Proteomes" id="UP001221142">
    <property type="component" value="Unassembled WGS sequence"/>
</dbReference>
<dbReference type="AlphaFoldDB" id="A0AAD7FIH3"/>
<evidence type="ECO:0008006" key="3">
    <source>
        <dbReference type="Google" id="ProtNLM"/>
    </source>
</evidence>
<accession>A0AAD7FIH3</accession>
<name>A0AAD7FIH3_9AGAR</name>
<dbReference type="EMBL" id="JARKIF010000012">
    <property type="protein sequence ID" value="KAJ7626081.1"/>
    <property type="molecule type" value="Genomic_DNA"/>
</dbReference>
<evidence type="ECO:0000313" key="2">
    <source>
        <dbReference type="Proteomes" id="UP001221142"/>
    </source>
</evidence>
<reference evidence="1" key="1">
    <citation type="submission" date="2023-03" db="EMBL/GenBank/DDBJ databases">
        <title>Massive genome expansion in bonnet fungi (Mycena s.s.) driven by repeated elements and novel gene families across ecological guilds.</title>
        <authorList>
            <consortium name="Lawrence Berkeley National Laboratory"/>
            <person name="Harder C.B."/>
            <person name="Miyauchi S."/>
            <person name="Viragh M."/>
            <person name="Kuo A."/>
            <person name="Thoen E."/>
            <person name="Andreopoulos B."/>
            <person name="Lu D."/>
            <person name="Skrede I."/>
            <person name="Drula E."/>
            <person name="Henrissat B."/>
            <person name="Morin E."/>
            <person name="Kohler A."/>
            <person name="Barry K."/>
            <person name="LaButti K."/>
            <person name="Morin E."/>
            <person name="Salamov A."/>
            <person name="Lipzen A."/>
            <person name="Mereny Z."/>
            <person name="Hegedus B."/>
            <person name="Baldrian P."/>
            <person name="Stursova M."/>
            <person name="Weitz H."/>
            <person name="Taylor A."/>
            <person name="Grigoriev I.V."/>
            <person name="Nagy L.G."/>
            <person name="Martin F."/>
            <person name="Kauserud H."/>
        </authorList>
    </citation>
    <scope>NUCLEOTIDE SEQUENCE</scope>
    <source>
        <strain evidence="1">9284</strain>
    </source>
</reference>
<proteinExistence type="predicted"/>
<sequence>MVLTRRARKCILRWLPNELVSEIIALSSSDTQRALCRVCKPFYQLAVISLYRAVDLGSYSKFARFAESLSSTPGNAIHVVSLRLHTTSRESEEDVAEFSVKCSLLNSLSRLKSLSISVSLGETICAGLLRDCTFPSLSDFRYIAPGSLKTTGMLTDEIVFSFIHRHREITRVVVMDASPRAPGSISREPNDSPLQNLRQFVGPDYLLDLLPPGITQIFLFSGDEEQTNALQRLSRLTAQGTDLNYSSIIILREPMARRLSLIARHLPRLVSLQLRWGTSPGRWLEPVRHARISPIRVPDSTRSKAWKPSLKVLETSPPCAFSLSIISRSSAFWKTAMICPWTSILQIGRRWRSGEPAVRRFANAVFTETDGGVKTRKRVRQSGYRAWMRR</sequence>
<comment type="caution">
    <text evidence="1">The sequence shown here is derived from an EMBL/GenBank/DDBJ whole genome shotgun (WGS) entry which is preliminary data.</text>
</comment>
<gene>
    <name evidence="1" type="ORF">FB45DRAFT_922902</name>
</gene>
<evidence type="ECO:0000313" key="1">
    <source>
        <dbReference type="EMBL" id="KAJ7626081.1"/>
    </source>
</evidence>
<organism evidence="1 2">
    <name type="scientific">Roridomyces roridus</name>
    <dbReference type="NCBI Taxonomy" id="1738132"/>
    <lineage>
        <taxon>Eukaryota</taxon>
        <taxon>Fungi</taxon>
        <taxon>Dikarya</taxon>
        <taxon>Basidiomycota</taxon>
        <taxon>Agaricomycotina</taxon>
        <taxon>Agaricomycetes</taxon>
        <taxon>Agaricomycetidae</taxon>
        <taxon>Agaricales</taxon>
        <taxon>Marasmiineae</taxon>
        <taxon>Mycenaceae</taxon>
        <taxon>Roridomyces</taxon>
    </lineage>
</organism>